<reference evidence="2 3" key="1">
    <citation type="submission" date="2014-11" db="EMBL/GenBank/DDBJ databases">
        <title>Genome sequence of Flavihumibacter solisilvae 3-3.</title>
        <authorList>
            <person name="Zhou G."/>
            <person name="Li M."/>
            <person name="Wang G."/>
        </authorList>
    </citation>
    <scope>NUCLEOTIDE SEQUENCE [LARGE SCALE GENOMIC DNA]</scope>
    <source>
        <strain evidence="2 3">3-3</strain>
    </source>
</reference>
<evidence type="ECO:0000313" key="2">
    <source>
        <dbReference type="EMBL" id="KIC92683.1"/>
    </source>
</evidence>
<proteinExistence type="predicted"/>
<gene>
    <name evidence="2" type="ORF">OI18_21415</name>
</gene>
<dbReference type="AlphaFoldDB" id="A0A0C1LAY0"/>
<name>A0A0C1LAY0_9BACT</name>
<comment type="caution">
    <text evidence="2">The sequence shown here is derived from an EMBL/GenBank/DDBJ whole genome shotgun (WGS) entry which is preliminary data.</text>
</comment>
<accession>A0A0C1LAY0</accession>
<keyword evidence="1" id="KW-0732">Signal</keyword>
<keyword evidence="3" id="KW-1185">Reference proteome</keyword>
<sequence length="164" mass="18364">MKQTFVLLALSFLLTNAHAQLTVKAKCDPFVVDVLNGTVNRVKANYTLSEIKDKFPCFTTAEEEGPSSKCGGGVFFKDKDLYFYTQRDYIEIGPNFKGKLSIPLLGASRGSLFKTLGTPQLKDDTWDAFQTQYGVMVLHYSGGKVRRIQMSTQNTSTLQLCEQR</sequence>
<evidence type="ECO:0000256" key="1">
    <source>
        <dbReference type="SAM" id="SignalP"/>
    </source>
</evidence>
<dbReference type="RefSeq" id="WP_039143880.1">
    <property type="nucleotide sequence ID" value="NZ_JSVC01000032.1"/>
</dbReference>
<protein>
    <submittedName>
        <fullName evidence="2">Uncharacterized protein</fullName>
    </submittedName>
</protein>
<dbReference type="OrthoDB" id="661790at2"/>
<dbReference type="EMBL" id="JSVC01000032">
    <property type="protein sequence ID" value="KIC92683.1"/>
    <property type="molecule type" value="Genomic_DNA"/>
</dbReference>
<organism evidence="2 3">
    <name type="scientific">Flavihumibacter solisilvae</name>
    <dbReference type="NCBI Taxonomy" id="1349421"/>
    <lineage>
        <taxon>Bacteria</taxon>
        <taxon>Pseudomonadati</taxon>
        <taxon>Bacteroidota</taxon>
        <taxon>Chitinophagia</taxon>
        <taxon>Chitinophagales</taxon>
        <taxon>Chitinophagaceae</taxon>
        <taxon>Flavihumibacter</taxon>
    </lineage>
</organism>
<feature type="signal peptide" evidence="1">
    <location>
        <begin position="1"/>
        <end position="19"/>
    </location>
</feature>
<feature type="chain" id="PRO_5002153260" evidence="1">
    <location>
        <begin position="20"/>
        <end position="164"/>
    </location>
</feature>
<evidence type="ECO:0000313" key="3">
    <source>
        <dbReference type="Proteomes" id="UP000031408"/>
    </source>
</evidence>
<dbReference type="Proteomes" id="UP000031408">
    <property type="component" value="Unassembled WGS sequence"/>
</dbReference>